<dbReference type="Proteomes" id="UP000236752">
    <property type="component" value="Unassembled WGS sequence"/>
</dbReference>
<sequence length="171" mass="18700">MPAPTLHTERLTLRGHVMADLDALCDLFETDRAAYMGGPIPRKEAWRWMASEIAMWDLMGHGAWGIDTKEGEFLGQIGILKPPHFPEAEIGWTLLETAEGKGYASEAAQAVLGWAKDQGFETLVSYIDPSNDRSIALATRLGASHDPKAALPKGETADDTVVYRHTLGVLQ</sequence>
<evidence type="ECO:0000259" key="1">
    <source>
        <dbReference type="PROSITE" id="PS51186"/>
    </source>
</evidence>
<dbReference type="EMBL" id="FNUZ01000001">
    <property type="protein sequence ID" value="SEF72329.1"/>
    <property type="molecule type" value="Genomic_DNA"/>
</dbReference>
<dbReference type="PANTHER" id="PTHR43792:SF1">
    <property type="entry name" value="N-ACETYLTRANSFERASE DOMAIN-CONTAINING PROTEIN"/>
    <property type="match status" value="1"/>
</dbReference>
<keyword evidence="3" id="KW-1185">Reference proteome</keyword>
<organism evidence="2 3">
    <name type="scientific">Thalassococcus halodurans</name>
    <dbReference type="NCBI Taxonomy" id="373675"/>
    <lineage>
        <taxon>Bacteria</taxon>
        <taxon>Pseudomonadati</taxon>
        <taxon>Pseudomonadota</taxon>
        <taxon>Alphaproteobacteria</taxon>
        <taxon>Rhodobacterales</taxon>
        <taxon>Roseobacteraceae</taxon>
        <taxon>Thalassococcus</taxon>
    </lineage>
</organism>
<dbReference type="SUPFAM" id="SSF55729">
    <property type="entry name" value="Acyl-CoA N-acyltransferases (Nat)"/>
    <property type="match status" value="1"/>
</dbReference>
<dbReference type="Gene3D" id="3.40.630.30">
    <property type="match status" value="1"/>
</dbReference>
<dbReference type="InterPro" id="IPR016181">
    <property type="entry name" value="Acyl_CoA_acyltransferase"/>
</dbReference>
<dbReference type="Pfam" id="PF13302">
    <property type="entry name" value="Acetyltransf_3"/>
    <property type="match status" value="1"/>
</dbReference>
<reference evidence="2 3" key="1">
    <citation type="submission" date="2016-10" db="EMBL/GenBank/DDBJ databases">
        <authorList>
            <person name="de Groot N.N."/>
        </authorList>
    </citation>
    <scope>NUCLEOTIDE SEQUENCE [LARGE SCALE GENOMIC DNA]</scope>
    <source>
        <strain evidence="2 3">DSM 26915</strain>
    </source>
</reference>
<dbReference type="PROSITE" id="PS51186">
    <property type="entry name" value="GNAT"/>
    <property type="match status" value="1"/>
</dbReference>
<gene>
    <name evidence="2" type="ORF">SAMN04488045_0939</name>
</gene>
<dbReference type="InterPro" id="IPR051531">
    <property type="entry name" value="N-acetyltransferase"/>
</dbReference>
<dbReference type="RefSeq" id="WP_103909271.1">
    <property type="nucleotide sequence ID" value="NZ_FNUZ01000001.1"/>
</dbReference>
<evidence type="ECO:0000313" key="3">
    <source>
        <dbReference type="Proteomes" id="UP000236752"/>
    </source>
</evidence>
<dbReference type="OrthoDB" id="6293260at2"/>
<proteinExistence type="predicted"/>
<dbReference type="GO" id="GO:0016747">
    <property type="term" value="F:acyltransferase activity, transferring groups other than amino-acyl groups"/>
    <property type="evidence" value="ECO:0007669"/>
    <property type="project" value="InterPro"/>
</dbReference>
<dbReference type="InterPro" id="IPR000182">
    <property type="entry name" value="GNAT_dom"/>
</dbReference>
<dbReference type="AlphaFoldDB" id="A0A1H5UBF9"/>
<dbReference type="PANTHER" id="PTHR43792">
    <property type="entry name" value="GNAT FAMILY, PUTATIVE (AFU_ORTHOLOGUE AFUA_3G00765)-RELATED-RELATED"/>
    <property type="match status" value="1"/>
</dbReference>
<evidence type="ECO:0000313" key="2">
    <source>
        <dbReference type="EMBL" id="SEF72329.1"/>
    </source>
</evidence>
<keyword evidence="2" id="KW-0808">Transferase</keyword>
<protein>
    <submittedName>
        <fullName evidence="2">Protein N-acetyltransferase, RimJ/RimL family</fullName>
    </submittedName>
</protein>
<name>A0A1H5UBF9_9RHOB</name>
<accession>A0A1H5UBF9</accession>
<feature type="domain" description="N-acetyltransferase" evidence="1">
    <location>
        <begin position="11"/>
        <end position="168"/>
    </location>
</feature>